<organism evidence="1 2">
    <name type="scientific">Candidatus Jorgensenbacteria bacterium GWC1_48_12</name>
    <dbReference type="NCBI Taxonomy" id="1798469"/>
    <lineage>
        <taxon>Bacteria</taxon>
        <taxon>Candidatus Joergenseniibacteriota</taxon>
    </lineage>
</organism>
<name>A0A1F6BM25_9BACT</name>
<evidence type="ECO:0000313" key="1">
    <source>
        <dbReference type="EMBL" id="OGG37960.1"/>
    </source>
</evidence>
<dbReference type="EMBL" id="MFKI01000042">
    <property type="protein sequence ID" value="OGG37960.1"/>
    <property type="molecule type" value="Genomic_DNA"/>
</dbReference>
<gene>
    <name evidence="1" type="ORF">A2127_00925</name>
</gene>
<evidence type="ECO:0008006" key="3">
    <source>
        <dbReference type="Google" id="ProtNLM"/>
    </source>
</evidence>
<comment type="caution">
    <text evidence="1">The sequence shown here is derived from an EMBL/GenBank/DDBJ whole genome shotgun (WGS) entry which is preliminary data.</text>
</comment>
<dbReference type="Proteomes" id="UP000179324">
    <property type="component" value="Unassembled WGS sequence"/>
</dbReference>
<dbReference type="AlphaFoldDB" id="A0A1F6BM25"/>
<protein>
    <recommendedName>
        <fullName evidence="3">Big-1 domain-containing protein</fullName>
    </recommendedName>
</protein>
<reference evidence="1 2" key="1">
    <citation type="journal article" date="2016" name="Nat. Commun.">
        <title>Thousands of microbial genomes shed light on interconnected biogeochemical processes in an aquifer system.</title>
        <authorList>
            <person name="Anantharaman K."/>
            <person name="Brown C.T."/>
            <person name="Hug L.A."/>
            <person name="Sharon I."/>
            <person name="Castelle C.J."/>
            <person name="Probst A.J."/>
            <person name="Thomas B.C."/>
            <person name="Singh A."/>
            <person name="Wilkins M.J."/>
            <person name="Karaoz U."/>
            <person name="Brodie E.L."/>
            <person name="Williams K.H."/>
            <person name="Hubbard S.S."/>
            <person name="Banfield J.F."/>
        </authorList>
    </citation>
    <scope>NUCLEOTIDE SEQUENCE [LARGE SCALE GENOMIC DNA]</scope>
</reference>
<accession>A0A1F6BM25</accession>
<proteinExistence type="predicted"/>
<sequence length="94" mass="10576">MPWEVVVTFTGEDGKQKLTISVGDNRGILVPNATIIIVDGDETKTLKTDSNGLLVYQINFTEESRYIEVRAGTTDDLRWRARLNGPFPRQPRSP</sequence>
<evidence type="ECO:0000313" key="2">
    <source>
        <dbReference type="Proteomes" id="UP000179324"/>
    </source>
</evidence>